<feature type="compositionally biased region" description="Basic and acidic residues" evidence="1">
    <location>
        <begin position="40"/>
        <end position="55"/>
    </location>
</feature>
<sequence>MSLKVEFVDVAPHKVDRRGSVGQLQSAPVAARCHNRNRQRAWDRTVDPSGRQPDKGYRLDTLVCGGDTERCRLELG</sequence>
<organism evidence="2 3">
    <name type="scientific">Nocardia cyriacigeorgica</name>
    <dbReference type="NCBI Taxonomy" id="135487"/>
    <lineage>
        <taxon>Bacteria</taxon>
        <taxon>Bacillati</taxon>
        <taxon>Actinomycetota</taxon>
        <taxon>Actinomycetes</taxon>
        <taxon>Mycobacteriales</taxon>
        <taxon>Nocardiaceae</taxon>
        <taxon>Nocardia</taxon>
    </lineage>
</organism>
<evidence type="ECO:0000256" key="1">
    <source>
        <dbReference type="SAM" id="MobiDB-lite"/>
    </source>
</evidence>
<gene>
    <name evidence="2" type="ORF">NCTC10797_03590</name>
</gene>
<accession>A0A4V6ICP7</accession>
<reference evidence="2 3" key="1">
    <citation type="submission" date="2019-02" db="EMBL/GenBank/DDBJ databases">
        <authorList>
            <consortium name="Pathogen Informatics"/>
        </authorList>
    </citation>
    <scope>NUCLEOTIDE SEQUENCE [LARGE SCALE GENOMIC DNA]</scope>
    <source>
        <strain evidence="2 3">3012STDY6756504</strain>
    </source>
</reference>
<feature type="region of interest" description="Disordered" evidence="1">
    <location>
        <begin position="35"/>
        <end position="55"/>
    </location>
</feature>
<protein>
    <submittedName>
        <fullName evidence="2">Uncharacterized protein</fullName>
    </submittedName>
</protein>
<evidence type="ECO:0000313" key="2">
    <source>
        <dbReference type="EMBL" id="VFA99803.1"/>
    </source>
</evidence>
<dbReference type="Proteomes" id="UP000290439">
    <property type="component" value="Chromosome"/>
</dbReference>
<evidence type="ECO:0000313" key="3">
    <source>
        <dbReference type="Proteomes" id="UP000290439"/>
    </source>
</evidence>
<proteinExistence type="predicted"/>
<dbReference type="EMBL" id="LR215973">
    <property type="protein sequence ID" value="VFA99803.1"/>
    <property type="molecule type" value="Genomic_DNA"/>
</dbReference>
<name>A0A4V6ICP7_9NOCA</name>
<dbReference type="AlphaFoldDB" id="A0A4V6ICP7"/>